<keyword evidence="2" id="KW-1185">Reference proteome</keyword>
<gene>
    <name evidence="1" type="ORF">M513_02548</name>
</gene>
<sequence length="86" mass="9506">MQTAYKIRTFGKNISVFVAEIKEYMNHCVIHKRLRTYGVGLHANGGAVPDCPSEGQPCSTGSEMLHTSRLTCTRHPRVVYAIEAVA</sequence>
<name>A0A085MGU8_9BILA</name>
<evidence type="ECO:0000313" key="2">
    <source>
        <dbReference type="Proteomes" id="UP000030764"/>
    </source>
</evidence>
<evidence type="ECO:0000313" key="1">
    <source>
        <dbReference type="EMBL" id="KFD56444.1"/>
    </source>
</evidence>
<dbReference type="AlphaFoldDB" id="A0A085MGU8"/>
<accession>A0A085MGU8</accession>
<organism evidence="1 2">
    <name type="scientific">Trichuris suis</name>
    <name type="common">pig whipworm</name>
    <dbReference type="NCBI Taxonomy" id="68888"/>
    <lineage>
        <taxon>Eukaryota</taxon>
        <taxon>Metazoa</taxon>
        <taxon>Ecdysozoa</taxon>
        <taxon>Nematoda</taxon>
        <taxon>Enoplea</taxon>
        <taxon>Dorylaimia</taxon>
        <taxon>Trichinellida</taxon>
        <taxon>Trichuridae</taxon>
        <taxon>Trichuris</taxon>
    </lineage>
</organism>
<proteinExistence type="predicted"/>
<protein>
    <submittedName>
        <fullName evidence="1">Uncharacterized protein</fullName>
    </submittedName>
</protein>
<dbReference type="Proteomes" id="UP000030764">
    <property type="component" value="Unassembled WGS sequence"/>
</dbReference>
<reference evidence="1 2" key="1">
    <citation type="journal article" date="2014" name="Nat. Genet.">
        <title>Genome and transcriptome of the porcine whipworm Trichuris suis.</title>
        <authorList>
            <person name="Jex A.R."/>
            <person name="Nejsum P."/>
            <person name="Schwarz E.M."/>
            <person name="Hu L."/>
            <person name="Young N.D."/>
            <person name="Hall R.S."/>
            <person name="Korhonen P.K."/>
            <person name="Liao S."/>
            <person name="Thamsborg S."/>
            <person name="Xia J."/>
            <person name="Xu P."/>
            <person name="Wang S."/>
            <person name="Scheerlinck J.P."/>
            <person name="Hofmann A."/>
            <person name="Sternberg P.W."/>
            <person name="Wang J."/>
            <person name="Gasser R.B."/>
        </authorList>
    </citation>
    <scope>NUCLEOTIDE SEQUENCE [LARGE SCALE GENOMIC DNA]</scope>
    <source>
        <strain evidence="1">DCEP-RM93M</strain>
    </source>
</reference>
<dbReference type="EMBL" id="KL363193">
    <property type="protein sequence ID" value="KFD56444.1"/>
    <property type="molecule type" value="Genomic_DNA"/>
</dbReference>